<dbReference type="InterPro" id="IPR000011">
    <property type="entry name" value="UBQ/SUMO-activ_enz_E1-like"/>
</dbReference>
<comment type="similarity">
    <text evidence="3">Belongs to the ubiquitin-activating E1 family.</text>
</comment>
<dbReference type="PANTHER" id="PTHR10953">
    <property type="entry name" value="UBIQUITIN-ACTIVATING ENZYME E1"/>
    <property type="match status" value="1"/>
</dbReference>
<comment type="subunit">
    <text evidence="6">Heterodimer of SAE1 and UBA2/SAE2. The heterodimer corresponds to the two domains that are encoded on a single polypeptide chain in ubiquitin-activating enzyme E1. Interacts with UBE2I.</text>
</comment>
<evidence type="ECO:0000259" key="9">
    <source>
        <dbReference type="Pfam" id="PF00899"/>
    </source>
</evidence>
<comment type="caution">
    <text evidence="10">The sequence shown here is derived from an EMBL/GenBank/DDBJ whole genome shotgun (WGS) entry which is preliminary data.</text>
</comment>
<evidence type="ECO:0000256" key="3">
    <source>
        <dbReference type="ARBA" id="ARBA00005673"/>
    </source>
</evidence>
<dbReference type="PRINTS" id="PR01849">
    <property type="entry name" value="UBIQUITINACT"/>
</dbReference>
<dbReference type="GO" id="GO:0031510">
    <property type="term" value="C:SUMO activating enzyme complex"/>
    <property type="evidence" value="ECO:0007669"/>
    <property type="project" value="TreeGrafter"/>
</dbReference>
<dbReference type="Pfam" id="PF00899">
    <property type="entry name" value="ThiF"/>
    <property type="match status" value="1"/>
</dbReference>
<comment type="subcellular location">
    <subcellularLocation>
        <location evidence="1">Nucleus</location>
    </subcellularLocation>
</comment>
<dbReference type="FunFam" id="3.40.50.720:FF:000744">
    <property type="entry name" value="Smt3 activating enzyme 1"/>
    <property type="match status" value="1"/>
</dbReference>
<evidence type="ECO:0000256" key="8">
    <source>
        <dbReference type="ARBA" id="ARBA00044354"/>
    </source>
</evidence>
<dbReference type="Proteomes" id="UP001329430">
    <property type="component" value="Chromosome 3"/>
</dbReference>
<evidence type="ECO:0000256" key="1">
    <source>
        <dbReference type="ARBA" id="ARBA00004123"/>
    </source>
</evidence>
<evidence type="ECO:0000313" key="10">
    <source>
        <dbReference type="EMBL" id="KAK5646750.1"/>
    </source>
</evidence>
<evidence type="ECO:0000256" key="6">
    <source>
        <dbReference type="ARBA" id="ARBA00026003"/>
    </source>
</evidence>
<accession>A0AAN7VDR6</accession>
<comment type="pathway">
    <text evidence="2">Protein modification; protein sumoylation.</text>
</comment>
<dbReference type="InterPro" id="IPR045886">
    <property type="entry name" value="ThiF/MoeB/HesA"/>
</dbReference>
<evidence type="ECO:0000313" key="11">
    <source>
        <dbReference type="Proteomes" id="UP001329430"/>
    </source>
</evidence>
<dbReference type="InterPro" id="IPR035985">
    <property type="entry name" value="Ubiquitin-activating_enz"/>
</dbReference>
<dbReference type="AlphaFoldDB" id="A0AAN7VDR6"/>
<keyword evidence="4" id="KW-0833">Ubl conjugation pathway</keyword>
<evidence type="ECO:0000256" key="7">
    <source>
        <dbReference type="ARBA" id="ARBA00044187"/>
    </source>
</evidence>
<dbReference type="InterPro" id="IPR000594">
    <property type="entry name" value="ThiF_NAD_FAD-bd"/>
</dbReference>
<dbReference type="GO" id="GO:0019948">
    <property type="term" value="F:SUMO activating enzyme activity"/>
    <property type="evidence" value="ECO:0007669"/>
    <property type="project" value="TreeGrafter"/>
</dbReference>
<proteinExistence type="inferred from homology"/>
<dbReference type="GO" id="GO:0016925">
    <property type="term" value="P:protein sumoylation"/>
    <property type="evidence" value="ECO:0007669"/>
    <property type="project" value="TreeGrafter"/>
</dbReference>
<keyword evidence="11" id="KW-1185">Reference proteome</keyword>
<reference evidence="10 11" key="1">
    <citation type="journal article" date="2024" name="Insects">
        <title>An Improved Chromosome-Level Genome Assembly of the Firefly Pyrocoelia pectoralis.</title>
        <authorList>
            <person name="Fu X."/>
            <person name="Meyer-Rochow V.B."/>
            <person name="Ballantyne L."/>
            <person name="Zhu X."/>
        </authorList>
    </citation>
    <scope>NUCLEOTIDE SEQUENCE [LARGE SCALE GENOMIC DNA]</scope>
    <source>
        <strain evidence="10">XCY_ONT2</strain>
    </source>
</reference>
<feature type="domain" description="THIF-type NAD/FAD binding fold" evidence="9">
    <location>
        <begin position="14"/>
        <end position="326"/>
    </location>
</feature>
<evidence type="ECO:0000256" key="5">
    <source>
        <dbReference type="ARBA" id="ARBA00023242"/>
    </source>
</evidence>
<gene>
    <name evidence="10" type="ORF">RI129_005214</name>
</gene>
<keyword evidence="5" id="KW-0539">Nucleus</keyword>
<dbReference type="PANTHER" id="PTHR10953:SF162">
    <property type="entry name" value="SUMO-ACTIVATING ENZYME SUBUNIT 1"/>
    <property type="match status" value="1"/>
</dbReference>
<dbReference type="Gene3D" id="3.40.50.720">
    <property type="entry name" value="NAD(P)-binding Rossmann-like Domain"/>
    <property type="match status" value="1"/>
</dbReference>
<dbReference type="SUPFAM" id="SSF69572">
    <property type="entry name" value="Activating enzymes of the ubiquitin-like proteins"/>
    <property type="match status" value="1"/>
</dbReference>
<dbReference type="GO" id="GO:0005737">
    <property type="term" value="C:cytoplasm"/>
    <property type="evidence" value="ECO:0007669"/>
    <property type="project" value="TreeGrafter"/>
</dbReference>
<organism evidence="10 11">
    <name type="scientific">Pyrocoelia pectoralis</name>
    <dbReference type="NCBI Taxonomy" id="417401"/>
    <lineage>
        <taxon>Eukaryota</taxon>
        <taxon>Metazoa</taxon>
        <taxon>Ecdysozoa</taxon>
        <taxon>Arthropoda</taxon>
        <taxon>Hexapoda</taxon>
        <taxon>Insecta</taxon>
        <taxon>Pterygota</taxon>
        <taxon>Neoptera</taxon>
        <taxon>Endopterygota</taxon>
        <taxon>Coleoptera</taxon>
        <taxon>Polyphaga</taxon>
        <taxon>Elateriformia</taxon>
        <taxon>Elateroidea</taxon>
        <taxon>Lampyridae</taxon>
        <taxon>Lampyrinae</taxon>
        <taxon>Pyrocoelia</taxon>
    </lineage>
</organism>
<evidence type="ECO:0000256" key="4">
    <source>
        <dbReference type="ARBA" id="ARBA00022786"/>
    </source>
</evidence>
<evidence type="ECO:0000256" key="2">
    <source>
        <dbReference type="ARBA" id="ARBA00004718"/>
    </source>
</evidence>
<name>A0AAN7VDR6_9COLE</name>
<dbReference type="EMBL" id="JAVRBK010000003">
    <property type="protein sequence ID" value="KAK5646750.1"/>
    <property type="molecule type" value="Genomic_DNA"/>
</dbReference>
<sequence length="334" mass="37584">MGETELSVAEAELYDRQIRLWGIESQSRLRAANVLLIGIRGLGSEIAKNILLSGINSLTILDDGVVTDKELLQNFLLNRDSIGQKIAEAVLSKAQALNPLVKITTDVKPLSEKPNTYYKDFTIVVATGLTTKQLIDIDSHCREFNVQFICGDVFGMFGYSLADFQDHEYYVDQVRLPNRKRAHDGKASSTNEVTTEKIQAKLNYPSINDALLNTASSSKGKRKRGLQLYYLMKLLIQFRDKNGRNPTASSKKEDLEEMKIIREQYLQEYKIKEENFKEDVLNLVFGEITPICSIVGGIVAQEVIKAVSHKEVPIHNMFLLNPYTFSGKEEMVGA</sequence>
<protein>
    <recommendedName>
        <fullName evidence="7">SUMO-activating enzyme subunit 1</fullName>
    </recommendedName>
    <alternativeName>
        <fullName evidence="8">Ubiquitin-like 1-activating enzyme E1A</fullName>
    </alternativeName>
</protein>